<name>A0AAV4X0X4_CAEEX</name>
<dbReference type="EMBL" id="BPLR01017053">
    <property type="protein sequence ID" value="GIY88337.1"/>
    <property type="molecule type" value="Genomic_DNA"/>
</dbReference>
<feature type="compositionally biased region" description="Basic and acidic residues" evidence="1">
    <location>
        <begin position="237"/>
        <end position="249"/>
    </location>
</feature>
<feature type="region of interest" description="Disordered" evidence="1">
    <location>
        <begin position="268"/>
        <end position="307"/>
    </location>
</feature>
<proteinExistence type="predicted"/>
<organism evidence="2 3">
    <name type="scientific">Caerostris extrusa</name>
    <name type="common">Bark spider</name>
    <name type="synonym">Caerostris bankana</name>
    <dbReference type="NCBI Taxonomy" id="172846"/>
    <lineage>
        <taxon>Eukaryota</taxon>
        <taxon>Metazoa</taxon>
        <taxon>Ecdysozoa</taxon>
        <taxon>Arthropoda</taxon>
        <taxon>Chelicerata</taxon>
        <taxon>Arachnida</taxon>
        <taxon>Araneae</taxon>
        <taxon>Araneomorphae</taxon>
        <taxon>Entelegynae</taxon>
        <taxon>Araneoidea</taxon>
        <taxon>Araneidae</taxon>
        <taxon>Caerostris</taxon>
    </lineage>
</organism>
<accession>A0AAV4X0X4</accession>
<dbReference type="Proteomes" id="UP001054945">
    <property type="component" value="Unassembled WGS sequence"/>
</dbReference>
<sequence>MACSSPFQNLHQISTREKKNKDSDTILSFTTTNYNNDYSPKPEKYAAVEKMSLCNSGGAKNFLILNPNDAEKSEKMDEKIKKKLDECLNMIVSDNESSLNSDKRKGRNKDEVLEYMEKKIKKKGHKYKIDMAYNSYFQNLHQSSAREKNKESDTAFDSSIVNSHDYYFQETENREKIRKVCFSDSSNCEAENILFSNSKDFGELAEKVHEMIKVKSLNHLANEKNNDSSLNSGGNKSENKVEGPELKEEKAKEKYKIYKVHVDNNNSFQNLHLNSTNDSNTNSSFQNLHQNSTNDSDTDNSFQNLHENSTNDNSFQNFHQNITNGSDSAFLSSAINFNNYYFKKLEKRGAIEMSCPDSNNCEAKNILLSNSHDSILEKMYKKVKYRSEKFLRHQVNENKCDTVLTSYKDKPLALLDKREKRQCKYKTHTAQNDLFQSLFENSDEEKINDSDIVFHFSTIKSQENEHKPENSQAIKDVSCPYFNNFKSGESAVELEKNQT</sequence>
<evidence type="ECO:0000313" key="2">
    <source>
        <dbReference type="EMBL" id="GIY88337.1"/>
    </source>
</evidence>
<feature type="compositionally biased region" description="Low complexity" evidence="1">
    <location>
        <begin position="274"/>
        <end position="284"/>
    </location>
</feature>
<feature type="region of interest" description="Disordered" evidence="1">
    <location>
        <begin position="219"/>
        <end position="249"/>
    </location>
</feature>
<keyword evidence="3" id="KW-1185">Reference proteome</keyword>
<reference evidence="2 3" key="1">
    <citation type="submission" date="2021-06" db="EMBL/GenBank/DDBJ databases">
        <title>Caerostris extrusa draft genome.</title>
        <authorList>
            <person name="Kono N."/>
            <person name="Arakawa K."/>
        </authorList>
    </citation>
    <scope>NUCLEOTIDE SEQUENCE [LARGE SCALE GENOMIC DNA]</scope>
</reference>
<feature type="compositionally biased region" description="Polar residues" evidence="1">
    <location>
        <begin position="285"/>
        <end position="307"/>
    </location>
</feature>
<comment type="caution">
    <text evidence="2">The sequence shown here is derived from an EMBL/GenBank/DDBJ whole genome shotgun (WGS) entry which is preliminary data.</text>
</comment>
<feature type="compositionally biased region" description="Polar residues" evidence="1">
    <location>
        <begin position="227"/>
        <end position="236"/>
    </location>
</feature>
<evidence type="ECO:0000313" key="3">
    <source>
        <dbReference type="Proteomes" id="UP001054945"/>
    </source>
</evidence>
<dbReference type="AlphaFoldDB" id="A0AAV4X0X4"/>
<protein>
    <submittedName>
        <fullName evidence="2">Uncharacterized protein</fullName>
    </submittedName>
</protein>
<evidence type="ECO:0000256" key="1">
    <source>
        <dbReference type="SAM" id="MobiDB-lite"/>
    </source>
</evidence>
<gene>
    <name evidence="2" type="ORF">CEXT_577651</name>
</gene>